<accession>A0A2B7WKH8</accession>
<dbReference type="GO" id="GO:0004674">
    <property type="term" value="F:protein serine/threonine kinase activity"/>
    <property type="evidence" value="ECO:0007669"/>
    <property type="project" value="UniProtKB-KW"/>
</dbReference>
<dbReference type="InterPro" id="IPR000719">
    <property type="entry name" value="Prot_kinase_dom"/>
</dbReference>
<gene>
    <name evidence="13" type="ORF">AJ80_09751</name>
</gene>
<comment type="caution">
    <text evidence="13">The sequence shown here is derived from an EMBL/GenBank/DDBJ whole genome shotgun (WGS) entry which is preliminary data.</text>
</comment>
<dbReference type="InterPro" id="IPR017441">
    <property type="entry name" value="Protein_kinase_ATP_BS"/>
</dbReference>
<proteinExistence type="inferred from homology"/>
<evidence type="ECO:0000256" key="2">
    <source>
        <dbReference type="ARBA" id="ARBA00012513"/>
    </source>
</evidence>
<dbReference type="GO" id="GO:0005737">
    <property type="term" value="C:cytoplasm"/>
    <property type="evidence" value="ECO:0007669"/>
    <property type="project" value="TreeGrafter"/>
</dbReference>
<keyword evidence="7 10" id="KW-0067">ATP-binding</keyword>
<evidence type="ECO:0000256" key="3">
    <source>
        <dbReference type="ARBA" id="ARBA00022527"/>
    </source>
</evidence>
<keyword evidence="4" id="KW-0808">Transferase</keyword>
<feature type="compositionally biased region" description="Polar residues" evidence="11">
    <location>
        <begin position="481"/>
        <end position="510"/>
    </location>
</feature>
<reference evidence="13 14" key="1">
    <citation type="submission" date="2017-10" db="EMBL/GenBank/DDBJ databases">
        <title>Comparative genomics in systemic dimorphic fungi from Ajellomycetaceae.</title>
        <authorList>
            <person name="Munoz J.F."/>
            <person name="Mcewen J.G."/>
            <person name="Clay O.K."/>
            <person name="Cuomo C.A."/>
        </authorList>
    </citation>
    <scope>NUCLEOTIDE SEQUENCE [LARGE SCALE GENOMIC DNA]</scope>
    <source>
        <strain evidence="13 14">UAMH7299</strain>
    </source>
</reference>
<feature type="region of interest" description="Disordered" evidence="11">
    <location>
        <begin position="1"/>
        <end position="69"/>
    </location>
</feature>
<feature type="compositionally biased region" description="Basic and acidic residues" evidence="11">
    <location>
        <begin position="1"/>
        <end position="17"/>
    </location>
</feature>
<feature type="region of interest" description="Disordered" evidence="11">
    <location>
        <begin position="1350"/>
        <end position="1371"/>
    </location>
</feature>
<dbReference type="EMBL" id="PDNA01000336">
    <property type="protein sequence ID" value="PGG97039.1"/>
    <property type="molecule type" value="Genomic_DNA"/>
</dbReference>
<sequence length="1371" mass="153407">MSPRACKHDLPDIKRALDAASHPLVTKPLPPDPREDLRGRELYEEPEPLDPENPFDHHPNHPYPSTRSPEFRVWYKDSSVQRSSSECAANSFATHSQPEFREQGRVEYSRVGSYRRWKTFPLQGDSNLVQRTDSCGPRSPDLEAFPSFPDDRDITESAGYRHWNTHNDRNNDPFPQFSAVHPYRSPGKHSASPLTYSTNVTSSLAGEVQERTAGTSEFSGHFHVGEHRPFRDLDYVSNSALGGQPRSAGWFEHSTNPDVLRSSESRPRATRNHSAPGKSPCRVEPTDPPHHLEELSRNSGQAGRLDDTQLPPPYEFQTHSNKHSNKQQYNPLNFVPGGSNPRGDIRLPEPVSRFREEFDSSLESYPQTPLAPVDESCADDHLKNSIPYAELPLESPRIDQKPRKKSGQWISLSFKKIFRSRSKSEGANCSANISLTTPRPNVVVKAKPKQRSPSPSPADPQQNPIFGPQSLPTQQQQTSQHSNPYQNFTYENSPYQSSTYEGSSYGNSPRQNPPYQSPSRENLQKQTRPQQSHIRPTMDRLNHLDPSSAMVALTKQKSEAIRLAREQEAVVEDMCRRAKSECPPYAFEELIGKGAYGRVYKGRQLPSQQLVAIKVMDVDNADYKAVRDFKDESIKDFIHETMVMKQARDAGAKNINMFIEAVSIHSQLWLVCEYCPGGSVKTLMRATGDKLDEKFIIPIARELAEGLRAIHDAGIIHRDIKAANILIHEEGRLEICDFGVAGVLQSKIDKRSTWIGTPHWMPPEMFPNRGGETHYGSEIDVWAYGCTLFECATGYPPNANLRERMQIGRQLNRFPPKLEDESYSEELRSLVAFALDSDPTTRPSMQQILDHPYIAQTSESYPTSSLSDLVRIYYQWAQRGGQRISLFNPGGAAAAQMPDVNESLDDGDWNFSTTDGFERRFSLIDLDQLSASLAELEQELIPTVPQPSSNTFNDITDDPDFSPEQQANFDERVKRGAAAMEGLFNESKPDYKYETKNDFVPVEQKQRFSSDLPLRTDTDRSSVASTFIDINLGVYDSAHYAAGSAANTPFQLADPNTIRANRSSHRLTRNSSGFSSDSQEQNDDPIDRGPRPPTMEWTFPASMQPEDDETTNDDENLNTDDRDEKRDTRAWKFPVMTADEDVPAQEEPTWSSEGVEVPFERVEPEDELTIRGGAPPLQRPPFGQSRGPQDYSLDMFAESRPSTATSARSTTSDADNDPFRFDRPASPPGVDTQRGPSSYDQFPPMVDTGMPEDYDHAGFPDPANGYDSHNWEGDLTMRSGSSGGQYSQSSVIEEGGSESASLEFPELIPPSLESLTEGASDDAVVSEMDRLLGDLVHGLAVTGETLGIAGARMATEPTKTDEQAEEREEMQ</sequence>
<evidence type="ECO:0000256" key="6">
    <source>
        <dbReference type="ARBA" id="ARBA00022777"/>
    </source>
</evidence>
<feature type="compositionally biased region" description="Polar residues" evidence="11">
    <location>
        <begin position="1069"/>
        <end position="1079"/>
    </location>
</feature>
<dbReference type="PANTHER" id="PTHR48012">
    <property type="entry name" value="STERILE20-LIKE KINASE, ISOFORM B-RELATED"/>
    <property type="match status" value="1"/>
</dbReference>
<evidence type="ECO:0000256" key="4">
    <source>
        <dbReference type="ARBA" id="ARBA00022679"/>
    </source>
</evidence>
<evidence type="ECO:0000313" key="13">
    <source>
        <dbReference type="EMBL" id="PGG97039.1"/>
    </source>
</evidence>
<evidence type="ECO:0000256" key="8">
    <source>
        <dbReference type="ARBA" id="ARBA00047899"/>
    </source>
</evidence>
<keyword evidence="5 10" id="KW-0547">Nucleotide-binding</keyword>
<dbReference type="Pfam" id="PF00069">
    <property type="entry name" value="Pkinase"/>
    <property type="match status" value="1"/>
</dbReference>
<dbReference type="FunFam" id="1.10.510.10:FF:000670">
    <property type="entry name" value="Serine/threonin protein kinase, putative"/>
    <property type="match status" value="1"/>
</dbReference>
<feature type="binding site" evidence="10">
    <location>
        <position position="614"/>
    </location>
    <ligand>
        <name>ATP</name>
        <dbReference type="ChEBI" id="CHEBI:30616"/>
    </ligand>
</feature>
<evidence type="ECO:0000313" key="14">
    <source>
        <dbReference type="Proteomes" id="UP000224634"/>
    </source>
</evidence>
<evidence type="ECO:0000256" key="7">
    <source>
        <dbReference type="ARBA" id="ARBA00022840"/>
    </source>
</evidence>
<protein>
    <recommendedName>
        <fullName evidence="2">non-specific serine/threonine protein kinase</fullName>
        <ecNumber evidence="2">2.7.11.1</ecNumber>
    </recommendedName>
</protein>
<dbReference type="GO" id="GO:0005524">
    <property type="term" value="F:ATP binding"/>
    <property type="evidence" value="ECO:0007669"/>
    <property type="project" value="UniProtKB-UniRule"/>
</dbReference>
<dbReference type="SMART" id="SM00220">
    <property type="entry name" value="S_TKc"/>
    <property type="match status" value="1"/>
</dbReference>
<dbReference type="InterPro" id="IPR050629">
    <property type="entry name" value="STE20/SPS1-PAK"/>
</dbReference>
<dbReference type="InterPro" id="IPR011009">
    <property type="entry name" value="Kinase-like_dom_sf"/>
</dbReference>
<evidence type="ECO:0000256" key="9">
    <source>
        <dbReference type="ARBA" id="ARBA00048679"/>
    </source>
</evidence>
<feature type="domain" description="Protein kinase" evidence="12">
    <location>
        <begin position="585"/>
        <end position="854"/>
    </location>
</feature>
<feature type="compositionally biased region" description="Polar residues" evidence="11">
    <location>
        <begin position="517"/>
        <end position="534"/>
    </location>
</feature>
<evidence type="ECO:0000256" key="10">
    <source>
        <dbReference type="PROSITE-ProRule" id="PRU10141"/>
    </source>
</evidence>
<feature type="compositionally biased region" description="Low complexity" evidence="11">
    <location>
        <begin position="1198"/>
        <end position="1213"/>
    </location>
</feature>
<dbReference type="EC" id="2.7.11.1" evidence="2"/>
<feature type="region of interest" description="Disordered" evidence="11">
    <location>
        <begin position="1061"/>
        <end position="1320"/>
    </location>
</feature>
<keyword evidence="3" id="KW-0723">Serine/threonine-protein kinase</keyword>
<evidence type="ECO:0000259" key="12">
    <source>
        <dbReference type="PROSITE" id="PS50011"/>
    </source>
</evidence>
<dbReference type="Gene3D" id="1.10.510.10">
    <property type="entry name" value="Transferase(Phosphotransferase) domain 1"/>
    <property type="match status" value="1"/>
</dbReference>
<keyword evidence="6 13" id="KW-0418">Kinase</keyword>
<evidence type="ECO:0000256" key="5">
    <source>
        <dbReference type="ARBA" id="ARBA00022741"/>
    </source>
</evidence>
<dbReference type="PROSITE" id="PS00108">
    <property type="entry name" value="PROTEIN_KINASE_ST"/>
    <property type="match status" value="1"/>
</dbReference>
<dbReference type="STRING" id="1447883.A0A2B7WKH8"/>
<keyword evidence="14" id="KW-1185">Reference proteome</keyword>
<dbReference type="OrthoDB" id="248923at2759"/>
<evidence type="ECO:0000256" key="1">
    <source>
        <dbReference type="ARBA" id="ARBA00008874"/>
    </source>
</evidence>
<dbReference type="SUPFAM" id="SSF56112">
    <property type="entry name" value="Protein kinase-like (PK-like)"/>
    <property type="match status" value="1"/>
</dbReference>
<dbReference type="Proteomes" id="UP000224634">
    <property type="component" value="Unassembled WGS sequence"/>
</dbReference>
<feature type="region of interest" description="Disordered" evidence="11">
    <location>
        <begin position="440"/>
        <end position="542"/>
    </location>
</feature>
<dbReference type="PROSITE" id="PS00107">
    <property type="entry name" value="PROTEIN_KINASE_ATP"/>
    <property type="match status" value="1"/>
</dbReference>
<feature type="compositionally biased region" description="Acidic residues" evidence="11">
    <location>
        <begin position="1105"/>
        <end position="1118"/>
    </location>
</feature>
<feature type="compositionally biased region" description="Basic and acidic residues" evidence="11">
    <location>
        <begin position="1119"/>
        <end position="1130"/>
    </location>
</feature>
<comment type="similarity">
    <text evidence="1">Belongs to the protein kinase superfamily. STE Ser/Thr protein kinase family. STE20 subfamily.</text>
</comment>
<dbReference type="PANTHER" id="PTHR48012:SF10">
    <property type="entry name" value="FI20177P1"/>
    <property type="match status" value="1"/>
</dbReference>
<evidence type="ECO:0000256" key="11">
    <source>
        <dbReference type="SAM" id="MobiDB-lite"/>
    </source>
</evidence>
<feature type="region of interest" description="Disordered" evidence="11">
    <location>
        <begin position="246"/>
        <end position="347"/>
    </location>
</feature>
<organism evidence="13 14">
    <name type="scientific">Polytolypa hystricis (strain UAMH7299)</name>
    <dbReference type="NCBI Taxonomy" id="1447883"/>
    <lineage>
        <taxon>Eukaryota</taxon>
        <taxon>Fungi</taxon>
        <taxon>Dikarya</taxon>
        <taxon>Ascomycota</taxon>
        <taxon>Pezizomycotina</taxon>
        <taxon>Eurotiomycetes</taxon>
        <taxon>Eurotiomycetidae</taxon>
        <taxon>Onygenales</taxon>
        <taxon>Onygenales incertae sedis</taxon>
        <taxon>Polytolypa</taxon>
    </lineage>
</organism>
<comment type="catalytic activity">
    <reaction evidence="8">
        <text>L-threonyl-[protein] + ATP = O-phospho-L-threonyl-[protein] + ADP + H(+)</text>
        <dbReference type="Rhea" id="RHEA:46608"/>
        <dbReference type="Rhea" id="RHEA-COMP:11060"/>
        <dbReference type="Rhea" id="RHEA-COMP:11605"/>
        <dbReference type="ChEBI" id="CHEBI:15378"/>
        <dbReference type="ChEBI" id="CHEBI:30013"/>
        <dbReference type="ChEBI" id="CHEBI:30616"/>
        <dbReference type="ChEBI" id="CHEBI:61977"/>
        <dbReference type="ChEBI" id="CHEBI:456216"/>
        <dbReference type="EC" id="2.7.11.1"/>
    </reaction>
</comment>
<dbReference type="PROSITE" id="PS50011">
    <property type="entry name" value="PROTEIN_KINASE_DOM"/>
    <property type="match status" value="1"/>
</dbReference>
<name>A0A2B7WKH8_POLH7</name>
<dbReference type="InterPro" id="IPR008271">
    <property type="entry name" value="Ser/Thr_kinase_AS"/>
</dbReference>
<feature type="compositionally biased region" description="Basic and acidic residues" evidence="11">
    <location>
        <begin position="32"/>
        <end position="43"/>
    </location>
</feature>
<feature type="compositionally biased region" description="Basic and acidic residues" evidence="11">
    <location>
        <begin position="284"/>
        <end position="296"/>
    </location>
</feature>
<feature type="compositionally biased region" description="Low complexity" evidence="11">
    <location>
        <begin position="468"/>
        <end position="480"/>
    </location>
</feature>
<comment type="catalytic activity">
    <reaction evidence="9">
        <text>L-seryl-[protein] + ATP = O-phospho-L-seryl-[protein] + ADP + H(+)</text>
        <dbReference type="Rhea" id="RHEA:17989"/>
        <dbReference type="Rhea" id="RHEA-COMP:9863"/>
        <dbReference type="Rhea" id="RHEA-COMP:11604"/>
        <dbReference type="ChEBI" id="CHEBI:15378"/>
        <dbReference type="ChEBI" id="CHEBI:29999"/>
        <dbReference type="ChEBI" id="CHEBI:30616"/>
        <dbReference type="ChEBI" id="CHEBI:83421"/>
        <dbReference type="ChEBI" id="CHEBI:456216"/>
        <dbReference type="EC" id="2.7.11.1"/>
    </reaction>
</comment>